<dbReference type="InterPro" id="IPR040256">
    <property type="entry name" value="At4g02000-like"/>
</dbReference>
<organism evidence="2 3">
    <name type="scientific">Escallonia rubra</name>
    <dbReference type="NCBI Taxonomy" id="112253"/>
    <lineage>
        <taxon>Eukaryota</taxon>
        <taxon>Viridiplantae</taxon>
        <taxon>Streptophyta</taxon>
        <taxon>Embryophyta</taxon>
        <taxon>Tracheophyta</taxon>
        <taxon>Spermatophyta</taxon>
        <taxon>Magnoliopsida</taxon>
        <taxon>eudicotyledons</taxon>
        <taxon>Gunneridae</taxon>
        <taxon>Pentapetalae</taxon>
        <taxon>asterids</taxon>
        <taxon>campanulids</taxon>
        <taxon>Escalloniales</taxon>
        <taxon>Escalloniaceae</taxon>
        <taxon>Escallonia</taxon>
    </lineage>
</organism>
<keyword evidence="3" id="KW-1185">Reference proteome</keyword>
<dbReference type="InterPro" id="IPR025558">
    <property type="entry name" value="DUF4283"/>
</dbReference>
<proteinExistence type="predicted"/>
<dbReference type="Pfam" id="PF14111">
    <property type="entry name" value="DUF4283"/>
    <property type="match status" value="1"/>
</dbReference>
<accession>A0AA88RSF3</accession>
<evidence type="ECO:0000259" key="1">
    <source>
        <dbReference type="Pfam" id="PF14111"/>
    </source>
</evidence>
<dbReference type="PANTHER" id="PTHR31286">
    <property type="entry name" value="GLYCINE-RICH CELL WALL STRUCTURAL PROTEIN 1.8-LIKE"/>
    <property type="match status" value="1"/>
</dbReference>
<dbReference type="Proteomes" id="UP001187471">
    <property type="component" value="Unassembled WGS sequence"/>
</dbReference>
<reference evidence="2" key="1">
    <citation type="submission" date="2022-12" db="EMBL/GenBank/DDBJ databases">
        <title>Draft genome assemblies for two species of Escallonia (Escalloniales).</title>
        <authorList>
            <person name="Chanderbali A."/>
            <person name="Dervinis C."/>
            <person name="Anghel I."/>
            <person name="Soltis D."/>
            <person name="Soltis P."/>
            <person name="Zapata F."/>
        </authorList>
    </citation>
    <scope>NUCLEOTIDE SEQUENCE</scope>
    <source>
        <strain evidence="2">UCBG92.1500</strain>
        <tissue evidence="2">Leaf</tissue>
    </source>
</reference>
<evidence type="ECO:0000313" key="3">
    <source>
        <dbReference type="Proteomes" id="UP001187471"/>
    </source>
</evidence>
<gene>
    <name evidence="2" type="ORF">RJ640_013493</name>
</gene>
<dbReference type="EMBL" id="JAVXUO010000114">
    <property type="protein sequence ID" value="KAK2995284.1"/>
    <property type="molecule type" value="Genomic_DNA"/>
</dbReference>
<feature type="domain" description="DUF4283" evidence="1">
    <location>
        <begin position="22"/>
        <end position="104"/>
    </location>
</feature>
<dbReference type="PANTHER" id="PTHR31286:SF99">
    <property type="entry name" value="DUF4283 DOMAIN-CONTAINING PROTEIN"/>
    <property type="match status" value="1"/>
</dbReference>
<name>A0AA88RSF3_9ASTE</name>
<evidence type="ECO:0000313" key="2">
    <source>
        <dbReference type="EMBL" id="KAK2995284.1"/>
    </source>
</evidence>
<protein>
    <recommendedName>
        <fullName evidence="1">DUF4283 domain-containing protein</fullName>
    </recommendedName>
</protein>
<sequence>MKEYRNKTGIGAVTSFPESSCKRWQQTLIIKVVGALYTIENLNNGLLGIWKPAGTIQLIDLPKGFYSVKFESRIDYSKGLEQRPWFIGTSYLSVQWWTPNLDPHKINIHKMAMWIRLNNLPLEYFDREILLLIGKDISTPL</sequence>
<comment type="caution">
    <text evidence="2">The sequence shown here is derived from an EMBL/GenBank/DDBJ whole genome shotgun (WGS) entry which is preliminary data.</text>
</comment>
<dbReference type="AlphaFoldDB" id="A0AA88RSF3"/>